<evidence type="ECO:0000259" key="9">
    <source>
        <dbReference type="Pfam" id="PF00483"/>
    </source>
</evidence>
<evidence type="ECO:0000313" key="11">
    <source>
        <dbReference type="Proteomes" id="UP000051380"/>
    </source>
</evidence>
<dbReference type="InterPro" id="IPR029044">
    <property type="entry name" value="Nucleotide-diphossugar_trans"/>
</dbReference>
<dbReference type="PANTHER" id="PTHR43532">
    <property type="entry name" value="GLUCOSE-1-PHOSPHATE THYMIDYLYLTRANSFERASE"/>
    <property type="match status" value="1"/>
</dbReference>
<dbReference type="EMBL" id="LJYF01000040">
    <property type="protein sequence ID" value="KRP88936.1"/>
    <property type="molecule type" value="Genomic_DNA"/>
</dbReference>
<dbReference type="EC" id="2.7.7.24" evidence="3"/>
<dbReference type="Pfam" id="PF00483">
    <property type="entry name" value="NTP_transferase"/>
    <property type="match status" value="1"/>
</dbReference>
<accession>A0A0R3BUP8</accession>
<keyword evidence="6" id="KW-0479">Metal-binding</keyword>
<evidence type="ECO:0000256" key="6">
    <source>
        <dbReference type="ARBA" id="ARBA00022723"/>
    </source>
</evidence>
<dbReference type="SUPFAM" id="SSF53448">
    <property type="entry name" value="Nucleotide-diphospho-sugar transferases"/>
    <property type="match status" value="1"/>
</dbReference>
<comment type="catalytic activity">
    <reaction evidence="8">
        <text>dTTP + alpha-D-glucose 1-phosphate + H(+) = dTDP-alpha-D-glucose + diphosphate</text>
        <dbReference type="Rhea" id="RHEA:15225"/>
        <dbReference type="ChEBI" id="CHEBI:15378"/>
        <dbReference type="ChEBI" id="CHEBI:33019"/>
        <dbReference type="ChEBI" id="CHEBI:37568"/>
        <dbReference type="ChEBI" id="CHEBI:57477"/>
        <dbReference type="ChEBI" id="CHEBI:58601"/>
        <dbReference type="EC" id="2.7.7.24"/>
    </reaction>
</comment>
<dbReference type="Gene3D" id="3.90.550.10">
    <property type="entry name" value="Spore Coat Polysaccharide Biosynthesis Protein SpsA, Chain A"/>
    <property type="match status" value="1"/>
</dbReference>
<name>A0A0R3BUP8_9BRAD</name>
<keyword evidence="4 10" id="KW-0808">Transferase</keyword>
<proteinExistence type="inferred from homology"/>
<dbReference type="GO" id="GO:0046872">
    <property type="term" value="F:metal ion binding"/>
    <property type="evidence" value="ECO:0007669"/>
    <property type="project" value="UniProtKB-KW"/>
</dbReference>
<comment type="similarity">
    <text evidence="2">Belongs to the glucose-1-phosphate thymidylyltransferase family.</text>
</comment>
<evidence type="ECO:0000256" key="2">
    <source>
        <dbReference type="ARBA" id="ARBA00010480"/>
    </source>
</evidence>
<evidence type="ECO:0000256" key="8">
    <source>
        <dbReference type="ARBA" id="ARBA00049336"/>
    </source>
</evidence>
<gene>
    <name evidence="10" type="ORF">AOQ72_00715</name>
</gene>
<dbReference type="InterPro" id="IPR005835">
    <property type="entry name" value="NTP_transferase_dom"/>
</dbReference>
<dbReference type="GO" id="GO:0008879">
    <property type="term" value="F:glucose-1-phosphate thymidylyltransferase activity"/>
    <property type="evidence" value="ECO:0007669"/>
    <property type="project" value="UniProtKB-EC"/>
</dbReference>
<dbReference type="OrthoDB" id="527131at2"/>
<evidence type="ECO:0000313" key="10">
    <source>
        <dbReference type="EMBL" id="KRP88936.1"/>
    </source>
</evidence>
<comment type="cofactor">
    <cofactor evidence="1">
        <name>Mg(2+)</name>
        <dbReference type="ChEBI" id="CHEBI:18420"/>
    </cofactor>
</comment>
<evidence type="ECO:0000256" key="4">
    <source>
        <dbReference type="ARBA" id="ARBA00022679"/>
    </source>
</evidence>
<dbReference type="AlphaFoldDB" id="A0A0R3BUP8"/>
<dbReference type="InterPro" id="IPR005907">
    <property type="entry name" value="G1P_thy_trans_s"/>
</dbReference>
<dbReference type="RefSeq" id="WP_057029927.1">
    <property type="nucleotide sequence ID" value="NZ_LJYF01000040.1"/>
</dbReference>
<protein>
    <recommendedName>
        <fullName evidence="3">glucose-1-phosphate thymidylyltransferase</fullName>
        <ecNumber evidence="3">2.7.7.24</ecNumber>
    </recommendedName>
</protein>
<dbReference type="Proteomes" id="UP000051380">
    <property type="component" value="Unassembled WGS sequence"/>
</dbReference>
<evidence type="ECO:0000256" key="1">
    <source>
        <dbReference type="ARBA" id="ARBA00001946"/>
    </source>
</evidence>
<keyword evidence="7" id="KW-0460">Magnesium</keyword>
<evidence type="ECO:0000256" key="7">
    <source>
        <dbReference type="ARBA" id="ARBA00022842"/>
    </source>
</evidence>
<feature type="domain" description="Nucleotidyl transferase" evidence="9">
    <location>
        <begin position="3"/>
        <end position="237"/>
    </location>
</feature>
<evidence type="ECO:0000256" key="5">
    <source>
        <dbReference type="ARBA" id="ARBA00022695"/>
    </source>
</evidence>
<sequence length="266" mass="28837">MWGIVPAAGRGSRIQPLAFSKELLPVGSRRDDGTDRPCAVSEYLLERLILGGADKICFVISPGKSDILEYFGDHYGSAELAYVVQPEASGLCDAVFRASTVVGRHEDVMVGLPDTVWFPKAALQSLPEADLSFLLFPVEHPEFFDAVVLDGEQVTEIQVKQPNAASRWIWGAFKMSAHGFRQLQSLWHARERRDEYFGTLVNAYLSAGGNGIGVKAGESYVDVGTIDGYRTAMALLAEGVEGRSKLRARASSDGARPVTMNNGAIA</sequence>
<comment type="caution">
    <text evidence="10">The sequence shown here is derived from an EMBL/GenBank/DDBJ whole genome shotgun (WGS) entry which is preliminary data.</text>
</comment>
<dbReference type="PANTHER" id="PTHR43532:SF1">
    <property type="entry name" value="GLUCOSE-1-PHOSPHATE THYMIDYLYLTRANSFERASE 1"/>
    <property type="match status" value="1"/>
</dbReference>
<dbReference type="STRING" id="108015.GA0061099_1009145"/>
<organism evidence="10 11">
    <name type="scientific">Bradyrhizobium yuanmingense</name>
    <dbReference type="NCBI Taxonomy" id="108015"/>
    <lineage>
        <taxon>Bacteria</taxon>
        <taxon>Pseudomonadati</taxon>
        <taxon>Pseudomonadota</taxon>
        <taxon>Alphaproteobacteria</taxon>
        <taxon>Hyphomicrobiales</taxon>
        <taxon>Nitrobacteraceae</taxon>
        <taxon>Bradyrhizobium</taxon>
    </lineage>
</organism>
<reference evidence="10 11" key="1">
    <citation type="submission" date="2015-09" db="EMBL/GenBank/DDBJ databases">
        <title>Draft Genome Sequence of the Strain BR 3267 (Bradyrhizobium yuanmingense) recommended as inoculant for cowpea in Brazil.</title>
        <authorList>
            <person name="Simoes-Araujo J.L."/>
            <person name="Zilli J.E."/>
        </authorList>
    </citation>
    <scope>NUCLEOTIDE SEQUENCE [LARGE SCALE GENOMIC DNA]</scope>
    <source>
        <strain evidence="10 11">BR3267</strain>
    </source>
</reference>
<evidence type="ECO:0000256" key="3">
    <source>
        <dbReference type="ARBA" id="ARBA00012461"/>
    </source>
</evidence>
<keyword evidence="5" id="KW-0548">Nucleotidyltransferase</keyword>